<evidence type="ECO:0000256" key="7">
    <source>
        <dbReference type="ARBA" id="ARBA00022692"/>
    </source>
</evidence>
<name>U5L3G7_JELAM</name>
<organism evidence="17">
    <name type="scientific">Jellisonia amadoi</name>
    <name type="common">Flea</name>
    <dbReference type="NCBI Taxonomy" id="1405014"/>
    <lineage>
        <taxon>Eukaryota</taxon>
        <taxon>Metazoa</taxon>
        <taxon>Ecdysozoa</taxon>
        <taxon>Arthropoda</taxon>
        <taxon>Hexapoda</taxon>
        <taxon>Insecta</taxon>
        <taxon>Pterygota</taxon>
        <taxon>Neoptera</taxon>
        <taxon>Endopterygota</taxon>
        <taxon>Siphonaptera</taxon>
        <taxon>Ceratophyllidae</taxon>
        <taxon>Jellisonia</taxon>
    </lineage>
</organism>
<evidence type="ECO:0000256" key="16">
    <source>
        <dbReference type="SAM" id="Phobius"/>
    </source>
</evidence>
<evidence type="ECO:0000256" key="4">
    <source>
        <dbReference type="ARBA" id="ARBA00021095"/>
    </source>
</evidence>
<comment type="subcellular location">
    <subcellularLocation>
        <location evidence="1">Mitochondrion membrane</location>
        <topology evidence="1">Multi-pass membrane protein</topology>
    </subcellularLocation>
</comment>
<feature type="transmembrane region" description="Helical" evidence="16">
    <location>
        <begin position="21"/>
        <end position="42"/>
    </location>
</feature>
<dbReference type="PANTHER" id="PTHR11435:SF1">
    <property type="entry name" value="NADH-UBIQUINONE OXIDOREDUCTASE CHAIN 6"/>
    <property type="match status" value="1"/>
</dbReference>
<evidence type="ECO:0000256" key="6">
    <source>
        <dbReference type="ARBA" id="ARBA00022660"/>
    </source>
</evidence>
<dbReference type="CTD" id="4541"/>
<feature type="transmembrane region" description="Helical" evidence="16">
    <location>
        <begin position="48"/>
        <end position="67"/>
    </location>
</feature>
<gene>
    <name evidence="17" type="primary">ND6</name>
</gene>
<comment type="similarity">
    <text evidence="2">Belongs to the complex I subunit 6 family.</text>
</comment>
<evidence type="ECO:0000256" key="5">
    <source>
        <dbReference type="ARBA" id="ARBA00022448"/>
    </source>
</evidence>
<keyword evidence="8" id="KW-1278">Translocase</keyword>
<dbReference type="AlphaFoldDB" id="U5L3G7"/>
<evidence type="ECO:0000256" key="12">
    <source>
        <dbReference type="ARBA" id="ARBA00023128"/>
    </source>
</evidence>
<keyword evidence="7 16" id="KW-0812">Transmembrane</keyword>
<evidence type="ECO:0000256" key="1">
    <source>
        <dbReference type="ARBA" id="ARBA00004225"/>
    </source>
</evidence>
<dbReference type="EMBL" id="KF322091">
    <property type="protein sequence ID" value="AGW80405.1"/>
    <property type="molecule type" value="Genomic_DNA"/>
</dbReference>
<feature type="transmembrane region" description="Helical" evidence="16">
    <location>
        <begin position="140"/>
        <end position="160"/>
    </location>
</feature>
<evidence type="ECO:0000256" key="13">
    <source>
        <dbReference type="ARBA" id="ARBA00023136"/>
    </source>
</evidence>
<dbReference type="RefSeq" id="YP_008758091.1">
    <property type="nucleotide sequence ID" value="NC_022710.1"/>
</dbReference>
<dbReference type="EC" id="7.1.1.2" evidence="3"/>
<geneLocation type="mitochondrion" evidence="17"/>
<evidence type="ECO:0000256" key="15">
    <source>
        <dbReference type="ARBA" id="ARBA00049551"/>
    </source>
</evidence>
<dbReference type="InterPro" id="IPR050269">
    <property type="entry name" value="ComplexI_Subunit6"/>
</dbReference>
<feature type="transmembrane region" description="Helical" evidence="16">
    <location>
        <begin position="79"/>
        <end position="98"/>
    </location>
</feature>
<keyword evidence="10 16" id="KW-1133">Transmembrane helix</keyword>
<keyword evidence="9" id="KW-0249">Electron transport</keyword>
<evidence type="ECO:0000256" key="14">
    <source>
        <dbReference type="ARBA" id="ARBA00031019"/>
    </source>
</evidence>
<keyword evidence="5" id="KW-0813">Transport</keyword>
<evidence type="ECO:0000256" key="11">
    <source>
        <dbReference type="ARBA" id="ARBA00023027"/>
    </source>
</evidence>
<dbReference type="GO" id="GO:0008137">
    <property type="term" value="F:NADH dehydrogenase (ubiquinone) activity"/>
    <property type="evidence" value="ECO:0007669"/>
    <property type="project" value="UniProtKB-EC"/>
</dbReference>
<evidence type="ECO:0000256" key="2">
    <source>
        <dbReference type="ARBA" id="ARBA00005698"/>
    </source>
</evidence>
<keyword evidence="12 17" id="KW-0496">Mitochondrion</keyword>
<evidence type="ECO:0000256" key="10">
    <source>
        <dbReference type="ARBA" id="ARBA00022989"/>
    </source>
</evidence>
<keyword evidence="13 16" id="KW-0472">Membrane</keyword>
<keyword evidence="6" id="KW-0679">Respiratory chain</keyword>
<comment type="catalytic activity">
    <reaction evidence="15">
        <text>a ubiquinone + NADH + 5 H(+)(in) = a ubiquinol + NAD(+) + 4 H(+)(out)</text>
        <dbReference type="Rhea" id="RHEA:29091"/>
        <dbReference type="Rhea" id="RHEA-COMP:9565"/>
        <dbReference type="Rhea" id="RHEA-COMP:9566"/>
        <dbReference type="ChEBI" id="CHEBI:15378"/>
        <dbReference type="ChEBI" id="CHEBI:16389"/>
        <dbReference type="ChEBI" id="CHEBI:17976"/>
        <dbReference type="ChEBI" id="CHEBI:57540"/>
        <dbReference type="ChEBI" id="CHEBI:57945"/>
        <dbReference type="EC" id="7.1.1.2"/>
    </reaction>
</comment>
<sequence>MKFILMNLGFIFSMAFSKMSHPLSLGFMLMIQTLWISILLGIISKTFWFSYILFITFLGGMLILFIYMTSLSSNEYFKFSIMTMLYSLTLLIIMLLMISKMNLFHLNFFNNSDSMLFSFTMFSNINILNMNKLYNYPNNLITIMLIIYLLITLIIIVKMIDLSYGPMRKNF</sequence>
<evidence type="ECO:0000313" key="17">
    <source>
        <dbReference type="EMBL" id="AGW80405.1"/>
    </source>
</evidence>
<dbReference type="GO" id="GO:0031966">
    <property type="term" value="C:mitochondrial membrane"/>
    <property type="evidence" value="ECO:0007669"/>
    <property type="project" value="UniProtKB-SubCell"/>
</dbReference>
<dbReference type="PANTHER" id="PTHR11435">
    <property type="entry name" value="NADH UBIQUINONE OXIDOREDUCTASE SUBUNIT ND6"/>
    <property type="match status" value="1"/>
</dbReference>
<keyword evidence="11" id="KW-0520">NAD</keyword>
<evidence type="ECO:0000256" key="8">
    <source>
        <dbReference type="ARBA" id="ARBA00022967"/>
    </source>
</evidence>
<protein>
    <recommendedName>
        <fullName evidence="4">NADH-ubiquinone oxidoreductase chain 6</fullName>
        <ecNumber evidence="3">7.1.1.2</ecNumber>
    </recommendedName>
    <alternativeName>
        <fullName evidence="14">NADH dehydrogenase subunit 6</fullName>
    </alternativeName>
</protein>
<accession>U5L3G7</accession>
<proteinExistence type="inferred from homology"/>
<evidence type="ECO:0000256" key="3">
    <source>
        <dbReference type="ARBA" id="ARBA00012944"/>
    </source>
</evidence>
<evidence type="ECO:0000256" key="9">
    <source>
        <dbReference type="ARBA" id="ARBA00022982"/>
    </source>
</evidence>
<reference evidence="17" key="1">
    <citation type="journal article" date="2013" name="Mitochondrial DNA">
        <title>The complete mitochondrial genome of a flea, Jellisonia amadoi (Siphonaptera: Ceratophyllidae).</title>
        <authorList>
            <person name="Cameron S.L."/>
        </authorList>
    </citation>
    <scope>NUCLEOTIDE SEQUENCE</scope>
    <source>
        <strain evidence="17">FXG736</strain>
    </source>
</reference>
<dbReference type="GeneID" id="17427991"/>